<name>A0A6A5R4J8_AMPQU</name>
<gene>
    <name evidence="2" type="ORF">BDU57DRAFT_511259</name>
</gene>
<reference evidence="2" key="1">
    <citation type="journal article" date="2020" name="Stud. Mycol.">
        <title>101 Dothideomycetes genomes: a test case for predicting lifestyles and emergence of pathogens.</title>
        <authorList>
            <person name="Haridas S."/>
            <person name="Albert R."/>
            <person name="Binder M."/>
            <person name="Bloem J."/>
            <person name="Labutti K."/>
            <person name="Salamov A."/>
            <person name="Andreopoulos B."/>
            <person name="Baker S."/>
            <person name="Barry K."/>
            <person name="Bills G."/>
            <person name="Bluhm B."/>
            <person name="Cannon C."/>
            <person name="Castanera R."/>
            <person name="Culley D."/>
            <person name="Daum C."/>
            <person name="Ezra D."/>
            <person name="Gonzalez J."/>
            <person name="Henrissat B."/>
            <person name="Kuo A."/>
            <person name="Liang C."/>
            <person name="Lipzen A."/>
            <person name="Lutzoni F."/>
            <person name="Magnuson J."/>
            <person name="Mondo S."/>
            <person name="Nolan M."/>
            <person name="Ohm R."/>
            <person name="Pangilinan J."/>
            <person name="Park H.-J."/>
            <person name="Ramirez L."/>
            <person name="Alfaro M."/>
            <person name="Sun H."/>
            <person name="Tritt A."/>
            <person name="Yoshinaga Y."/>
            <person name="Zwiers L.-H."/>
            <person name="Turgeon B."/>
            <person name="Goodwin S."/>
            <person name="Spatafora J."/>
            <person name="Crous P."/>
            <person name="Grigoriev I."/>
        </authorList>
    </citation>
    <scope>NUCLEOTIDE SEQUENCE</scope>
    <source>
        <strain evidence="2">HMLAC05119</strain>
    </source>
</reference>
<evidence type="ECO:0000313" key="3">
    <source>
        <dbReference type="Proteomes" id="UP000800096"/>
    </source>
</evidence>
<dbReference type="EMBL" id="ML979132">
    <property type="protein sequence ID" value="KAF1922088.1"/>
    <property type="molecule type" value="Genomic_DNA"/>
</dbReference>
<keyword evidence="3" id="KW-1185">Reference proteome</keyword>
<feature type="signal peptide" evidence="1">
    <location>
        <begin position="1"/>
        <end position="20"/>
    </location>
</feature>
<feature type="chain" id="PRO_5025648487" description="Secreted protein" evidence="1">
    <location>
        <begin position="21"/>
        <end position="81"/>
    </location>
</feature>
<evidence type="ECO:0008006" key="4">
    <source>
        <dbReference type="Google" id="ProtNLM"/>
    </source>
</evidence>
<protein>
    <recommendedName>
        <fullName evidence="4">Secreted protein</fullName>
    </recommendedName>
</protein>
<evidence type="ECO:0000313" key="2">
    <source>
        <dbReference type="EMBL" id="KAF1922088.1"/>
    </source>
</evidence>
<keyword evidence="1" id="KW-0732">Signal</keyword>
<proteinExistence type="predicted"/>
<dbReference type="AlphaFoldDB" id="A0A6A5R4J8"/>
<evidence type="ECO:0000256" key="1">
    <source>
        <dbReference type="SAM" id="SignalP"/>
    </source>
</evidence>
<organism evidence="2 3">
    <name type="scientific">Ampelomyces quisqualis</name>
    <name type="common">Powdery mildew agent</name>
    <dbReference type="NCBI Taxonomy" id="50730"/>
    <lineage>
        <taxon>Eukaryota</taxon>
        <taxon>Fungi</taxon>
        <taxon>Dikarya</taxon>
        <taxon>Ascomycota</taxon>
        <taxon>Pezizomycotina</taxon>
        <taxon>Dothideomycetes</taxon>
        <taxon>Pleosporomycetidae</taxon>
        <taxon>Pleosporales</taxon>
        <taxon>Pleosporineae</taxon>
        <taxon>Phaeosphaeriaceae</taxon>
        <taxon>Ampelomyces</taxon>
    </lineage>
</organism>
<sequence>MWWRRWRGLSVCCTIGMVRADEMSVMLCVVWVLGRYRCTRGWFHWAGCCRVGWYGDWSMRGVFYGCRSLVSSGYVGTEASE</sequence>
<dbReference type="Proteomes" id="UP000800096">
    <property type="component" value="Unassembled WGS sequence"/>
</dbReference>
<accession>A0A6A5R4J8</accession>